<feature type="transmembrane region" description="Helical" evidence="6">
    <location>
        <begin position="151"/>
        <end position="172"/>
    </location>
</feature>
<evidence type="ECO:0000259" key="8">
    <source>
        <dbReference type="Pfam" id="PF16916"/>
    </source>
</evidence>
<reference evidence="11" key="1">
    <citation type="submission" date="2017-02" db="UniProtKB">
        <authorList>
            <consortium name="WormBaseParasite"/>
        </authorList>
    </citation>
    <scope>IDENTIFICATION</scope>
</reference>
<evidence type="ECO:0000313" key="10">
    <source>
        <dbReference type="Proteomes" id="UP000274131"/>
    </source>
</evidence>
<dbReference type="GO" id="GO:0008324">
    <property type="term" value="F:monoatomic cation transmembrane transporter activity"/>
    <property type="evidence" value="ECO:0007669"/>
    <property type="project" value="InterPro"/>
</dbReference>
<evidence type="ECO:0000256" key="2">
    <source>
        <dbReference type="ARBA" id="ARBA00022448"/>
    </source>
</evidence>
<feature type="domain" description="Cation efflux protein cytoplasmic" evidence="8">
    <location>
        <begin position="230"/>
        <end position="305"/>
    </location>
</feature>
<reference evidence="9 10" key="2">
    <citation type="submission" date="2018-10" db="EMBL/GenBank/DDBJ databases">
        <authorList>
            <consortium name="Pathogen Informatics"/>
        </authorList>
    </citation>
    <scope>NUCLEOTIDE SEQUENCE [LARGE SCALE GENOMIC DNA]</scope>
</reference>
<accession>A0A0N4UUW9</accession>
<keyword evidence="5 6" id="KW-0472">Membrane</keyword>
<dbReference type="PANTHER" id="PTHR43840">
    <property type="entry name" value="MITOCHONDRIAL METAL TRANSPORTER 1-RELATED"/>
    <property type="match status" value="1"/>
</dbReference>
<dbReference type="InterPro" id="IPR050291">
    <property type="entry name" value="CDF_Transporter"/>
</dbReference>
<dbReference type="WBParaSite" id="EVEC_0000120701-mRNA-1">
    <property type="protein sequence ID" value="EVEC_0000120701-mRNA-1"/>
    <property type="gene ID" value="EVEC_0000120701"/>
</dbReference>
<protein>
    <submittedName>
        <fullName evidence="11">ZT_dimer domain-containing protein</fullName>
    </submittedName>
</protein>
<sequence>SVTIVKKQLDLTAKQTSLLRVGKLGYYKYQNQLLDQKHKTDSRLASASFILNILLLFANAAASVISGSLSVISAFIDSAMDSTSGLLIYMSIWAIKNTNSFNYPRGRSRLELVAVLACSIIMGVANIMMIIQSVESIVNKTVHPDANLPTILILVSGCFCKVVLMSACYRHGTPSSRNSFAKSLVYTYVGDHYWAYADPLGAICVCSFIAFSWFYNAIDNIPMMVGKRAEQENLSRIIRLCMEHDSNIKCLDHVMVYHTGAKTIVEIHAVLDERLPLKTTHDIIESLTKKVSALPFVERAFVHSDYCCDYDWLS</sequence>
<gene>
    <name evidence="9" type="ORF">EVEC_LOCUS915</name>
</gene>
<keyword evidence="4 6" id="KW-1133">Transmembrane helix</keyword>
<dbReference type="AlphaFoldDB" id="A0A0N4UUW9"/>
<feature type="transmembrane region" description="Helical" evidence="6">
    <location>
        <begin position="193"/>
        <end position="215"/>
    </location>
</feature>
<keyword evidence="10" id="KW-1185">Reference proteome</keyword>
<dbReference type="GO" id="GO:0016020">
    <property type="term" value="C:membrane"/>
    <property type="evidence" value="ECO:0007669"/>
    <property type="project" value="UniProtKB-SubCell"/>
</dbReference>
<dbReference type="Proteomes" id="UP000274131">
    <property type="component" value="Unassembled WGS sequence"/>
</dbReference>
<name>A0A0N4UUW9_ENTVE</name>
<dbReference type="InterPro" id="IPR058533">
    <property type="entry name" value="Cation_efflux_TM"/>
</dbReference>
<dbReference type="InterPro" id="IPR027469">
    <property type="entry name" value="Cation_efflux_TMD_sf"/>
</dbReference>
<keyword evidence="3 6" id="KW-0812">Transmembrane</keyword>
<evidence type="ECO:0000256" key="4">
    <source>
        <dbReference type="ARBA" id="ARBA00022989"/>
    </source>
</evidence>
<evidence type="ECO:0000256" key="3">
    <source>
        <dbReference type="ARBA" id="ARBA00022692"/>
    </source>
</evidence>
<evidence type="ECO:0000256" key="5">
    <source>
        <dbReference type="ARBA" id="ARBA00023136"/>
    </source>
</evidence>
<evidence type="ECO:0000256" key="1">
    <source>
        <dbReference type="ARBA" id="ARBA00004141"/>
    </source>
</evidence>
<keyword evidence="2" id="KW-0813">Transport</keyword>
<dbReference type="Gene3D" id="1.20.1510.10">
    <property type="entry name" value="Cation efflux protein transmembrane domain"/>
    <property type="match status" value="1"/>
</dbReference>
<dbReference type="InterPro" id="IPR027470">
    <property type="entry name" value="Cation_efflux_CTD"/>
</dbReference>
<evidence type="ECO:0000259" key="7">
    <source>
        <dbReference type="Pfam" id="PF01545"/>
    </source>
</evidence>
<dbReference type="Gene3D" id="3.30.70.1350">
    <property type="entry name" value="Cation efflux protein, cytoplasmic domain"/>
    <property type="match status" value="1"/>
</dbReference>
<dbReference type="Pfam" id="PF16916">
    <property type="entry name" value="ZT_dimer"/>
    <property type="match status" value="1"/>
</dbReference>
<dbReference type="Pfam" id="PF01545">
    <property type="entry name" value="Cation_efflux"/>
    <property type="match status" value="1"/>
</dbReference>
<dbReference type="SUPFAM" id="SSF161111">
    <property type="entry name" value="Cation efflux protein transmembrane domain-like"/>
    <property type="match status" value="1"/>
</dbReference>
<feature type="transmembrane region" description="Helical" evidence="6">
    <location>
        <begin position="112"/>
        <end position="131"/>
    </location>
</feature>
<evidence type="ECO:0000313" key="9">
    <source>
        <dbReference type="EMBL" id="VDD85772.1"/>
    </source>
</evidence>
<comment type="subcellular location">
    <subcellularLocation>
        <location evidence="1">Membrane</location>
        <topology evidence="1">Multi-pass membrane protein</topology>
    </subcellularLocation>
</comment>
<dbReference type="InterPro" id="IPR036837">
    <property type="entry name" value="Cation_efflux_CTD_sf"/>
</dbReference>
<evidence type="ECO:0000313" key="11">
    <source>
        <dbReference type="WBParaSite" id="EVEC_0000120701-mRNA-1"/>
    </source>
</evidence>
<feature type="transmembrane region" description="Helical" evidence="6">
    <location>
        <begin position="71"/>
        <end position="92"/>
    </location>
</feature>
<organism evidence="11">
    <name type="scientific">Enterobius vermicularis</name>
    <name type="common">Human pinworm</name>
    <dbReference type="NCBI Taxonomy" id="51028"/>
    <lineage>
        <taxon>Eukaryota</taxon>
        <taxon>Metazoa</taxon>
        <taxon>Ecdysozoa</taxon>
        <taxon>Nematoda</taxon>
        <taxon>Chromadorea</taxon>
        <taxon>Rhabditida</taxon>
        <taxon>Spirurina</taxon>
        <taxon>Oxyuridomorpha</taxon>
        <taxon>Oxyuroidea</taxon>
        <taxon>Oxyuridae</taxon>
        <taxon>Enterobius</taxon>
    </lineage>
</organism>
<dbReference type="SUPFAM" id="SSF160240">
    <property type="entry name" value="Cation efflux protein cytoplasmic domain-like"/>
    <property type="match status" value="1"/>
</dbReference>
<dbReference type="EMBL" id="UXUI01007149">
    <property type="protein sequence ID" value="VDD85772.1"/>
    <property type="molecule type" value="Genomic_DNA"/>
</dbReference>
<feature type="domain" description="Cation efflux protein transmembrane" evidence="7">
    <location>
        <begin position="47"/>
        <end position="223"/>
    </location>
</feature>
<dbReference type="STRING" id="51028.A0A0N4UUW9"/>
<dbReference type="PANTHER" id="PTHR43840:SF17">
    <property type="entry name" value="CATION EFFLUX PROTEIN CYTOPLASMIC DOMAIN-CONTAINING PROTEIN"/>
    <property type="match status" value="1"/>
</dbReference>
<dbReference type="OrthoDB" id="78296at2759"/>
<feature type="transmembrane region" description="Helical" evidence="6">
    <location>
        <begin position="44"/>
        <end position="65"/>
    </location>
</feature>
<proteinExistence type="predicted"/>
<evidence type="ECO:0000256" key="6">
    <source>
        <dbReference type="SAM" id="Phobius"/>
    </source>
</evidence>